<reference evidence="5 10" key="4">
    <citation type="submission" date="2019-07" db="EMBL/GenBank/DDBJ databases">
        <title>Genome sequence of Weissella cibaria GK1.</title>
        <authorList>
            <person name="Choi H.-J."/>
        </authorList>
    </citation>
    <scope>NUCLEOTIDE SEQUENCE [LARGE SCALE GENOMIC DNA]</scope>
    <source>
        <strain evidence="5 10">GK1</strain>
    </source>
</reference>
<reference evidence="6 7" key="1">
    <citation type="journal article" date="2015" name="Microbiology (Mosc.)">
        <title>Genomics of the Weissella cibaria species with an examination of its metabolic traits.</title>
        <authorList>
            <person name="Lynch K.M."/>
            <person name="Lucid A."/>
            <person name="Arendt E.K."/>
            <person name="Sleator R.D."/>
            <person name="Lucey B."/>
            <person name="Coffey A."/>
        </authorList>
    </citation>
    <scope>NUCLEOTIDE SEQUENCE [LARGE SCALE GENOMIC DNA]</scope>
    <source>
        <strain evidence="3 7">AB3b</strain>
        <strain evidence="2 6">MG1</strain>
    </source>
</reference>
<dbReference type="OrthoDB" id="2147019at2"/>
<evidence type="ECO:0000313" key="6">
    <source>
        <dbReference type="Proteomes" id="UP000032287"/>
    </source>
</evidence>
<gene>
    <name evidence="3" type="ORF">ab3b_01207</name>
    <name evidence="1" type="ORF">B6254_1663</name>
    <name evidence="4" type="ORF">B9D04_07110</name>
    <name evidence="5" type="ORF">FO435_07760</name>
    <name evidence="2" type="ORF">QX99_01340</name>
</gene>
<dbReference type="Proteomes" id="UP000244870">
    <property type="component" value="Chromosome"/>
</dbReference>
<keyword evidence="6" id="KW-1185">Reference proteome</keyword>
<evidence type="ECO:0000313" key="7">
    <source>
        <dbReference type="Proteomes" id="UP000032289"/>
    </source>
</evidence>
<dbReference type="EMBL" id="NDXJ01000009">
    <property type="protein sequence ID" value="OSP89326.1"/>
    <property type="molecule type" value="Genomic_DNA"/>
</dbReference>
<sequence>MAFMVNLKEVYIDPADVEAYLTETASLWQGEEDNYENDAVTSQFMDFVYNKDTDDAHFAFEAAENELVMRKGKDFYQLIRQIRTKVDSEVPADVTPLVAQTINQNVQQNLRMRMQMVNGPFAQTTSRGYIARQQAEGNN</sequence>
<evidence type="ECO:0000313" key="5">
    <source>
        <dbReference type="EMBL" id="TVV27780.1"/>
    </source>
</evidence>
<evidence type="ECO:0000313" key="8">
    <source>
        <dbReference type="Proteomes" id="UP000193588"/>
    </source>
</evidence>
<dbReference type="EMBL" id="CP020928">
    <property type="protein sequence ID" value="AWF96045.1"/>
    <property type="molecule type" value="Genomic_DNA"/>
</dbReference>
<dbReference type="EMBL" id="VNHC01000002">
    <property type="protein sequence ID" value="TVV27780.1"/>
    <property type="molecule type" value="Genomic_DNA"/>
</dbReference>
<reference evidence="1 9" key="3">
    <citation type="submission" date="2017-04" db="EMBL/GenBank/DDBJ databases">
        <title>Weissella cibaria strain m2 complete genome.</title>
        <authorList>
            <person name="Pan Q."/>
            <person name="Tan M."/>
            <person name="Yao F."/>
            <person name="Su S."/>
        </authorList>
    </citation>
    <scope>NUCLEOTIDE SEQUENCE [LARGE SCALE GENOMIC DNA]</scope>
    <source>
        <strain evidence="1 9">M2</strain>
    </source>
</reference>
<evidence type="ECO:0000313" key="10">
    <source>
        <dbReference type="Proteomes" id="UP000320012"/>
    </source>
</evidence>
<reference evidence="4 8" key="2">
    <citation type="submission" date="2017-04" db="EMBL/GenBank/DDBJ databases">
        <title>The genome sequence of Weissella cibaria isolated from wild Drosophila.</title>
        <authorList>
            <person name="Ricks N.J."/>
            <person name="Carroll C."/>
            <person name="Walters A."/>
            <person name="Newell P.D."/>
            <person name="Chaston J.M."/>
        </authorList>
    </citation>
    <scope>NUCLEOTIDE SEQUENCE [LARGE SCALE GENOMIC DNA]</scope>
    <source>
        <strain evidence="4 8">DmW_103</strain>
    </source>
</reference>
<dbReference type="AlphaFoldDB" id="A0A0D1LWP6"/>
<dbReference type="EMBL" id="JWHU01000023">
    <property type="protein sequence ID" value="KIU20296.1"/>
    <property type="molecule type" value="Genomic_DNA"/>
</dbReference>
<dbReference type="RefSeq" id="WP_010372463.1">
    <property type="nucleotide sequence ID" value="NZ_BJEF01000004.1"/>
</dbReference>
<dbReference type="STRING" id="137591.AO080_06275"/>
<dbReference type="GeneID" id="66962063"/>
<dbReference type="KEGG" id="wcb:AO080_06275"/>
<dbReference type="Proteomes" id="UP000032289">
    <property type="component" value="Unassembled WGS sequence"/>
</dbReference>
<dbReference type="Proteomes" id="UP000193588">
    <property type="component" value="Unassembled WGS sequence"/>
</dbReference>
<accession>A0A0D1LWP6</accession>
<name>A0A0D1LWP6_9LACO</name>
<evidence type="ECO:0000313" key="9">
    <source>
        <dbReference type="Proteomes" id="UP000244870"/>
    </source>
</evidence>
<organism evidence="2 6">
    <name type="scientific">Weissella cibaria</name>
    <dbReference type="NCBI Taxonomy" id="137591"/>
    <lineage>
        <taxon>Bacteria</taxon>
        <taxon>Bacillati</taxon>
        <taxon>Bacillota</taxon>
        <taxon>Bacilli</taxon>
        <taxon>Lactobacillales</taxon>
        <taxon>Lactobacillaceae</taxon>
        <taxon>Weissella</taxon>
    </lineage>
</organism>
<dbReference type="Proteomes" id="UP000320012">
    <property type="component" value="Unassembled WGS sequence"/>
</dbReference>
<evidence type="ECO:0000313" key="4">
    <source>
        <dbReference type="EMBL" id="OSP89326.1"/>
    </source>
</evidence>
<dbReference type="Proteomes" id="UP000032287">
    <property type="component" value="Unassembled WGS sequence"/>
</dbReference>
<evidence type="ECO:0000313" key="1">
    <source>
        <dbReference type="EMBL" id="AWF96045.1"/>
    </source>
</evidence>
<evidence type="ECO:0000313" key="3">
    <source>
        <dbReference type="EMBL" id="KIU24491.1"/>
    </source>
</evidence>
<dbReference type="PATRIC" id="fig|137591.24.peg.1176"/>
<proteinExistence type="predicted"/>
<dbReference type="EMBL" id="JWHT01000028">
    <property type="protein sequence ID" value="KIU24491.1"/>
    <property type="molecule type" value="Genomic_DNA"/>
</dbReference>
<protein>
    <submittedName>
        <fullName evidence="2">Uncharacterized protein</fullName>
    </submittedName>
</protein>
<evidence type="ECO:0000313" key="2">
    <source>
        <dbReference type="EMBL" id="KIU20296.1"/>
    </source>
</evidence>